<dbReference type="GO" id="GO:0005975">
    <property type="term" value="P:carbohydrate metabolic process"/>
    <property type="evidence" value="ECO:0007669"/>
    <property type="project" value="InterPro"/>
</dbReference>
<dbReference type="InterPro" id="IPR031330">
    <property type="entry name" value="Gly_Hdrlase_35_cat"/>
</dbReference>
<evidence type="ECO:0000259" key="7">
    <source>
        <dbReference type="Pfam" id="PF21317"/>
    </source>
</evidence>
<comment type="caution">
    <text evidence="9">The sequence shown here is derived from an EMBL/GenBank/DDBJ whole genome shotgun (WGS) entry which is preliminary data.</text>
</comment>
<dbReference type="Pfam" id="PF21467">
    <property type="entry name" value="BetaGal_gal-bd"/>
    <property type="match status" value="1"/>
</dbReference>
<dbReference type="SUPFAM" id="SSF51445">
    <property type="entry name" value="(Trans)glycosidases"/>
    <property type="match status" value="1"/>
</dbReference>
<feature type="domain" description="Glycoside hydrolase 35 catalytic" evidence="6">
    <location>
        <begin position="34"/>
        <end position="351"/>
    </location>
</feature>
<keyword evidence="2" id="KW-0378">Hydrolase</keyword>
<evidence type="ECO:0000256" key="2">
    <source>
        <dbReference type="ARBA" id="ARBA00022801"/>
    </source>
</evidence>
<feature type="domain" description="Beta-galactosidase 1-like first all-beta" evidence="7">
    <location>
        <begin position="401"/>
        <end position="511"/>
    </location>
</feature>
<dbReference type="PRINTS" id="PR00742">
    <property type="entry name" value="GLHYDRLASE35"/>
</dbReference>
<dbReference type="InterPro" id="IPR001944">
    <property type="entry name" value="Glycoside_Hdrlase_35"/>
</dbReference>
<evidence type="ECO:0000259" key="8">
    <source>
        <dbReference type="Pfam" id="PF21467"/>
    </source>
</evidence>
<gene>
    <name evidence="9" type="ORF">V5799_016400</name>
</gene>
<dbReference type="Pfam" id="PF01301">
    <property type="entry name" value="Glyco_hydro_35"/>
    <property type="match status" value="1"/>
</dbReference>
<feature type="signal peptide" evidence="5">
    <location>
        <begin position="1"/>
        <end position="20"/>
    </location>
</feature>
<evidence type="ECO:0000313" key="10">
    <source>
        <dbReference type="Proteomes" id="UP001321473"/>
    </source>
</evidence>
<accession>A0AAQ4F6B9</accession>
<evidence type="ECO:0000256" key="1">
    <source>
        <dbReference type="ARBA" id="ARBA00009809"/>
    </source>
</evidence>
<dbReference type="InterPro" id="IPR026283">
    <property type="entry name" value="B-gal_1-like"/>
</dbReference>
<evidence type="ECO:0000256" key="4">
    <source>
        <dbReference type="RuleBase" id="RU003679"/>
    </source>
</evidence>
<evidence type="ECO:0000256" key="3">
    <source>
        <dbReference type="ARBA" id="ARBA00023295"/>
    </source>
</evidence>
<dbReference type="Gene3D" id="2.60.120.260">
    <property type="entry name" value="Galactose-binding domain-like"/>
    <property type="match status" value="2"/>
</dbReference>
<dbReference type="InterPro" id="IPR017853">
    <property type="entry name" value="GH"/>
</dbReference>
<dbReference type="GO" id="GO:0004565">
    <property type="term" value="F:beta-galactosidase activity"/>
    <property type="evidence" value="ECO:0007669"/>
    <property type="project" value="InterPro"/>
</dbReference>
<dbReference type="InterPro" id="IPR008979">
    <property type="entry name" value="Galactose-bd-like_sf"/>
</dbReference>
<dbReference type="InterPro" id="IPR048912">
    <property type="entry name" value="BetaGal1-like_ABD1"/>
</dbReference>
<dbReference type="SUPFAM" id="SSF49785">
    <property type="entry name" value="Galactose-binding domain-like"/>
    <property type="match status" value="1"/>
</dbReference>
<keyword evidence="10" id="KW-1185">Reference proteome</keyword>
<evidence type="ECO:0008006" key="11">
    <source>
        <dbReference type="Google" id="ProtNLM"/>
    </source>
</evidence>
<proteinExistence type="inferred from homology"/>
<dbReference type="InterPro" id="IPR048913">
    <property type="entry name" value="BetaGal_gal-bd"/>
</dbReference>
<feature type="chain" id="PRO_5042830505" description="Beta-galactosidase" evidence="5">
    <location>
        <begin position="21"/>
        <end position="637"/>
    </location>
</feature>
<dbReference type="EMBL" id="JARKHS020006883">
    <property type="protein sequence ID" value="KAK8782255.1"/>
    <property type="molecule type" value="Genomic_DNA"/>
</dbReference>
<dbReference type="AlphaFoldDB" id="A0AAQ4F6B9"/>
<name>A0AAQ4F6B9_AMBAM</name>
<keyword evidence="3" id="KW-0326">Glycosidase</keyword>
<dbReference type="Proteomes" id="UP001321473">
    <property type="component" value="Unassembled WGS sequence"/>
</dbReference>
<dbReference type="PIRSF" id="PIRSF006336">
    <property type="entry name" value="B-gal"/>
    <property type="match status" value="1"/>
</dbReference>
<comment type="similarity">
    <text evidence="1 4">Belongs to the glycosyl hydrolase 35 family.</text>
</comment>
<dbReference type="Gene3D" id="3.20.20.80">
    <property type="entry name" value="Glycosidases"/>
    <property type="match status" value="1"/>
</dbReference>
<evidence type="ECO:0000256" key="5">
    <source>
        <dbReference type="SAM" id="SignalP"/>
    </source>
</evidence>
<reference evidence="9 10" key="1">
    <citation type="journal article" date="2023" name="Arcadia Sci">
        <title>De novo assembly of a long-read Amblyomma americanum tick genome.</title>
        <authorList>
            <person name="Chou S."/>
            <person name="Poskanzer K.E."/>
            <person name="Rollins M."/>
            <person name="Thuy-Boun P.S."/>
        </authorList>
    </citation>
    <scope>NUCLEOTIDE SEQUENCE [LARGE SCALE GENOMIC DNA]</scope>
    <source>
        <strain evidence="9">F_SG_1</strain>
        <tissue evidence="9">Salivary glands</tissue>
    </source>
</reference>
<protein>
    <recommendedName>
        <fullName evidence="11">Beta-galactosidase</fullName>
    </recommendedName>
</protein>
<sequence>MGILWRIVGVFSACVYVSFGDENRSFVIDHENKQFLKDGEPFRFVAGEMHYFRVPRAYWKDRLHKIKMAGLNAVSFYVEWSGHEPEPGTYNFQDMYDLDEFLKEVKEQDLLAIVRPGPYICAERDNGGLPYWLLREHPAMKYRTRDWFFLHDMDRWLSKLGPVLRPHTYENDGPIVMVQLEHQYGYYGNCDPLYLEHLLTMLEVRLGRKLVFFRGGPVVKAQYDCGKVRDALVTGYMTPTEDPAVLAPIIQSAQVSPGPLFISEYYTGGMDYWGWEHTWRPRKTVMKTFKTLMEMNASVTFYMFHGGTNFGFTAGSSLKHPLVTSYDYEAPISEFGDPTPMYYDIRNVTSKYRPLPEGEPPGPSDKMSVGPVELDRYASLEEVMAHFRQKDWLKRMESADPVTFEKFGQPFGFLLYRTTVRYATAATAWLQFFGLSDRAYVYGNGRAFVFYSFAVSWKVAKTGDVVPASKNKSLVILVENMGREAYTKTFTDPKGFKSATLNHVPLKNWTIEGVPLATAEDIDRIRQELENNKNGTVPGFFEGTFQLPEGQEPRDTFLDPRNWTKGVAFVNGINLGRYWPGTGPQVTLYVPAPFLKAYPQENSIMLFEVEGAPAVGSRTVEFVDKSFLNISILYPKP</sequence>
<keyword evidence="5" id="KW-0732">Signal</keyword>
<dbReference type="Pfam" id="PF21317">
    <property type="entry name" value="BetaGal_ABD_1"/>
    <property type="match status" value="1"/>
</dbReference>
<feature type="domain" description="Beta-galactosidase galactose-binding" evidence="8">
    <location>
        <begin position="538"/>
        <end position="597"/>
    </location>
</feature>
<evidence type="ECO:0000259" key="6">
    <source>
        <dbReference type="Pfam" id="PF01301"/>
    </source>
</evidence>
<evidence type="ECO:0000313" key="9">
    <source>
        <dbReference type="EMBL" id="KAK8782255.1"/>
    </source>
</evidence>
<organism evidence="9 10">
    <name type="scientific">Amblyomma americanum</name>
    <name type="common">Lone star tick</name>
    <dbReference type="NCBI Taxonomy" id="6943"/>
    <lineage>
        <taxon>Eukaryota</taxon>
        <taxon>Metazoa</taxon>
        <taxon>Ecdysozoa</taxon>
        <taxon>Arthropoda</taxon>
        <taxon>Chelicerata</taxon>
        <taxon>Arachnida</taxon>
        <taxon>Acari</taxon>
        <taxon>Parasitiformes</taxon>
        <taxon>Ixodida</taxon>
        <taxon>Ixodoidea</taxon>
        <taxon>Ixodidae</taxon>
        <taxon>Amblyomminae</taxon>
        <taxon>Amblyomma</taxon>
    </lineage>
</organism>
<dbReference type="PANTHER" id="PTHR23421">
    <property type="entry name" value="BETA-GALACTOSIDASE RELATED"/>
    <property type="match status" value="1"/>
</dbReference>